<comment type="catalytic activity">
    <reaction evidence="9">
        <text>epoxyqueuosine(34) in tRNA + AH2 = queuosine(34) in tRNA + A + H2O</text>
        <dbReference type="Rhea" id="RHEA:32159"/>
        <dbReference type="Rhea" id="RHEA-COMP:18571"/>
        <dbReference type="Rhea" id="RHEA-COMP:18582"/>
        <dbReference type="ChEBI" id="CHEBI:13193"/>
        <dbReference type="ChEBI" id="CHEBI:15377"/>
        <dbReference type="ChEBI" id="CHEBI:17499"/>
        <dbReference type="ChEBI" id="CHEBI:194431"/>
        <dbReference type="ChEBI" id="CHEBI:194443"/>
        <dbReference type="EC" id="1.17.99.6"/>
    </reaction>
</comment>
<dbReference type="GO" id="GO:0031419">
    <property type="term" value="F:cobalamin binding"/>
    <property type="evidence" value="ECO:0007669"/>
    <property type="project" value="UniProtKB-KW"/>
</dbReference>
<evidence type="ECO:0000256" key="3">
    <source>
        <dbReference type="ARBA" id="ARBA00022694"/>
    </source>
</evidence>
<keyword evidence="9" id="KW-0846">Cobalamin</keyword>
<feature type="binding site" evidence="9">
    <location>
        <begin position="236"/>
        <end position="237"/>
    </location>
    <ligand>
        <name>cob(II)alamin</name>
        <dbReference type="ChEBI" id="CHEBI:16304"/>
    </ligand>
</feature>
<dbReference type="Proteomes" id="UP000253517">
    <property type="component" value="Unassembled WGS sequence"/>
</dbReference>
<dbReference type="EC" id="1.17.99.6" evidence="9"/>
<dbReference type="RefSeq" id="WP_037360237.1">
    <property type="nucleotide sequence ID" value="NZ_BHZF01000002.1"/>
</dbReference>
<name>A0A369A2Z5_9FLAO</name>
<proteinExistence type="inferred from homology"/>
<dbReference type="InterPro" id="IPR017896">
    <property type="entry name" value="4Fe4S_Fe-S-bd"/>
</dbReference>
<dbReference type="Gene3D" id="3.30.70.20">
    <property type="match status" value="1"/>
</dbReference>
<gene>
    <name evidence="9" type="primary">queG</name>
    <name evidence="11" type="ORF">DES35_10224</name>
</gene>
<dbReference type="EMBL" id="QPJS01000002">
    <property type="protein sequence ID" value="RCX03575.1"/>
    <property type="molecule type" value="Genomic_DNA"/>
</dbReference>
<comment type="subcellular location">
    <subcellularLocation>
        <location evidence="9">Cytoplasm</location>
    </subcellularLocation>
</comment>
<feature type="binding site" evidence="9">
    <location>
        <position position="211"/>
    </location>
    <ligand>
        <name>cob(II)alamin</name>
        <dbReference type="ChEBI" id="CHEBI:16304"/>
    </ligand>
</feature>
<feature type="binding site" evidence="9">
    <location>
        <position position="243"/>
    </location>
    <ligand>
        <name>[4Fe-4S] cluster</name>
        <dbReference type="ChEBI" id="CHEBI:49883"/>
        <label>1</label>
    </ligand>
</feature>
<comment type="caution">
    <text evidence="9">Lacks conserved residue(s) required for the propagation of feature annotation.</text>
</comment>
<evidence type="ECO:0000256" key="4">
    <source>
        <dbReference type="ARBA" id="ARBA00022723"/>
    </source>
</evidence>
<keyword evidence="12" id="KW-1185">Reference proteome</keyword>
<evidence type="ECO:0000256" key="8">
    <source>
        <dbReference type="ARBA" id="ARBA00023014"/>
    </source>
</evidence>
<comment type="function">
    <text evidence="9">Catalyzes the conversion of epoxyqueuosine (oQ) to queuosine (Q), which is a hypermodified base found in the wobble positions of tRNA(Asp), tRNA(Asn), tRNA(His) and tRNA(Tyr).</text>
</comment>
<dbReference type="PROSITE" id="PS00198">
    <property type="entry name" value="4FE4S_FER_1"/>
    <property type="match status" value="1"/>
</dbReference>
<dbReference type="InterPro" id="IPR013542">
    <property type="entry name" value="QueG_DUF1730"/>
</dbReference>
<feature type="binding site" evidence="9">
    <location>
        <position position="236"/>
    </location>
    <ligand>
        <name>[4Fe-4S] cluster</name>
        <dbReference type="ChEBI" id="CHEBI:49883"/>
        <label>2</label>
    </ligand>
</feature>
<dbReference type="PROSITE" id="PS51379">
    <property type="entry name" value="4FE4S_FER_2"/>
    <property type="match status" value="1"/>
</dbReference>
<dbReference type="HAMAP" id="MF_00916">
    <property type="entry name" value="QueG"/>
    <property type="match status" value="1"/>
</dbReference>
<keyword evidence="6 9" id="KW-0560">Oxidoreductase</keyword>
<feature type="binding site" evidence="9">
    <location>
        <position position="164"/>
    </location>
    <ligand>
        <name>cob(II)alamin</name>
        <dbReference type="ChEBI" id="CHEBI:16304"/>
    </ligand>
</feature>
<dbReference type="GO" id="GO:0008616">
    <property type="term" value="P:tRNA queuosine(34) biosynthetic process"/>
    <property type="evidence" value="ECO:0007669"/>
    <property type="project" value="UniProtKB-UniRule"/>
</dbReference>
<keyword evidence="2 9" id="KW-0963">Cytoplasm</keyword>
<evidence type="ECO:0000256" key="6">
    <source>
        <dbReference type="ARBA" id="ARBA00023002"/>
    </source>
</evidence>
<evidence type="ECO:0000256" key="5">
    <source>
        <dbReference type="ARBA" id="ARBA00022785"/>
    </source>
</evidence>
<comment type="pathway">
    <text evidence="9">tRNA modification; tRNA-queuosine biosynthesis.</text>
</comment>
<dbReference type="SUPFAM" id="SSF54862">
    <property type="entry name" value="4Fe-4S ferredoxins"/>
    <property type="match status" value="1"/>
</dbReference>
<evidence type="ECO:0000256" key="9">
    <source>
        <dbReference type="HAMAP-Rule" id="MF_00916"/>
    </source>
</evidence>
<sequence length="321" mass="37463">MSNKIKEFIQKSAFKLGFFKIGFARAEFLEKEASLLETWLMRGYHGDMLWMENHFDKRLDPRLLLNGCKTVIMFAHNYYPSEKLKLNRFKISKYAYGEDYHNVLKDKLYKIASETTEKFGSFAYKIFVDSAPVMERAWAERSGIGWVGKHSLLLTKSTGSFYFLATMLVDLDLEPDAPVPDHCGNCTKCIDACPTEAILMPKLVDSNKCISYLTIEYRKELPDEYQSKMNGWIFGCDICQDVCPWNRFSTPHSEERFNPSEQLKQVTDDELYQMEKELYNQIFAKSAVKRTKFQGLRRNIDFIEDEDRKQKSRPDGRLPSL</sequence>
<feature type="domain" description="4Fe-4S ferredoxin-type" evidence="10">
    <location>
        <begin position="173"/>
        <end position="203"/>
    </location>
</feature>
<evidence type="ECO:0000256" key="2">
    <source>
        <dbReference type="ARBA" id="ARBA00022490"/>
    </source>
</evidence>
<keyword evidence="5 9" id="KW-0671">Queuosine biosynthesis</keyword>
<feature type="binding site" evidence="9">
    <location>
        <position position="186"/>
    </location>
    <ligand>
        <name>[4Fe-4S] cluster</name>
        <dbReference type="ChEBI" id="CHEBI:49883"/>
        <label>1</label>
    </ligand>
</feature>
<dbReference type="InterPro" id="IPR017900">
    <property type="entry name" value="4Fe4S_Fe_S_CS"/>
</dbReference>
<evidence type="ECO:0000256" key="1">
    <source>
        <dbReference type="ARBA" id="ARBA00022485"/>
    </source>
</evidence>
<comment type="caution">
    <text evidence="11">The sequence shown here is derived from an EMBL/GenBank/DDBJ whole genome shotgun (WGS) entry which is preliminary data.</text>
</comment>
<feature type="binding site" evidence="9">
    <location>
        <position position="193"/>
    </location>
    <ligand>
        <name>[4Fe-4S] cluster</name>
        <dbReference type="ChEBI" id="CHEBI:49883"/>
        <label>2</label>
    </ligand>
</feature>
<keyword evidence="3 9" id="KW-0819">tRNA processing</keyword>
<feature type="binding site" evidence="9">
    <location>
        <position position="153"/>
    </location>
    <ligand>
        <name>cob(II)alamin</name>
        <dbReference type="ChEBI" id="CHEBI:16304"/>
    </ligand>
</feature>
<organism evidence="11 12">
    <name type="scientific">Schleiferia thermophila</name>
    <dbReference type="NCBI Taxonomy" id="884107"/>
    <lineage>
        <taxon>Bacteria</taxon>
        <taxon>Pseudomonadati</taxon>
        <taxon>Bacteroidota</taxon>
        <taxon>Flavobacteriia</taxon>
        <taxon>Flavobacteriales</taxon>
        <taxon>Schleiferiaceae</taxon>
        <taxon>Schleiferia</taxon>
    </lineage>
</organism>
<feature type="active site" description="Proton donor" evidence="9">
    <location>
        <position position="129"/>
    </location>
</feature>
<dbReference type="GO" id="GO:0052693">
    <property type="term" value="F:epoxyqueuosine reductase activity"/>
    <property type="evidence" value="ECO:0007669"/>
    <property type="project" value="UniProtKB-UniRule"/>
</dbReference>
<keyword evidence="8 9" id="KW-0411">Iron-sulfur</keyword>
<feature type="binding site" evidence="9">
    <location>
        <position position="189"/>
    </location>
    <ligand>
        <name>[4Fe-4S] cluster</name>
        <dbReference type="ChEBI" id="CHEBI:49883"/>
        <label>1</label>
    </ligand>
</feature>
<evidence type="ECO:0000259" key="10">
    <source>
        <dbReference type="PROSITE" id="PS51379"/>
    </source>
</evidence>
<evidence type="ECO:0000256" key="7">
    <source>
        <dbReference type="ARBA" id="ARBA00023004"/>
    </source>
</evidence>
<comment type="cofactor">
    <cofactor evidence="9">
        <name>cob(II)alamin</name>
        <dbReference type="ChEBI" id="CHEBI:16304"/>
    </cofactor>
</comment>
<dbReference type="GO" id="GO:0005737">
    <property type="term" value="C:cytoplasm"/>
    <property type="evidence" value="ECO:0007669"/>
    <property type="project" value="UniProtKB-SubCell"/>
</dbReference>
<dbReference type="UniPathway" id="UPA00392"/>
<dbReference type="PANTHER" id="PTHR30002">
    <property type="entry name" value="EPOXYQUEUOSINE REDUCTASE"/>
    <property type="match status" value="1"/>
</dbReference>
<dbReference type="Pfam" id="PF13484">
    <property type="entry name" value="Fer4_16"/>
    <property type="match status" value="1"/>
</dbReference>
<feature type="binding site" evidence="9">
    <location>
        <position position="129"/>
    </location>
    <ligand>
        <name>cob(II)alamin</name>
        <dbReference type="ChEBI" id="CHEBI:16304"/>
    </ligand>
</feature>
<reference evidence="11 12" key="1">
    <citation type="submission" date="2018-07" db="EMBL/GenBank/DDBJ databases">
        <title>Genomic Encyclopedia of Type Strains, Phase IV (KMG-IV): sequencing the most valuable type-strain genomes for metagenomic binning, comparative biology and taxonomic classification.</title>
        <authorList>
            <person name="Goeker M."/>
        </authorList>
    </citation>
    <scope>NUCLEOTIDE SEQUENCE [LARGE SCALE GENOMIC DNA]</scope>
    <source>
        <strain evidence="11 12">DSM 21410</strain>
    </source>
</reference>
<dbReference type="PANTHER" id="PTHR30002:SF4">
    <property type="entry name" value="EPOXYQUEUOSINE REDUCTASE"/>
    <property type="match status" value="1"/>
</dbReference>
<feature type="binding site" evidence="9">
    <location>
        <position position="239"/>
    </location>
    <ligand>
        <name>[4Fe-4S] cluster</name>
        <dbReference type="ChEBI" id="CHEBI:49883"/>
        <label>2</label>
    </ligand>
</feature>
<dbReference type="NCBIfam" id="TIGR00276">
    <property type="entry name" value="tRNA epoxyqueuosine(34) reductase QueG"/>
    <property type="match status" value="1"/>
</dbReference>
<dbReference type="Pfam" id="PF08331">
    <property type="entry name" value="QueG_DUF1730"/>
    <property type="match status" value="1"/>
</dbReference>
<keyword evidence="4 9" id="KW-0479">Metal-binding</keyword>
<comment type="subunit">
    <text evidence="9">Monomer.</text>
</comment>
<dbReference type="AlphaFoldDB" id="A0A369A2Z5"/>
<feature type="binding site" evidence="9">
    <location>
        <position position="58"/>
    </location>
    <ligand>
        <name>cob(II)alamin</name>
        <dbReference type="ChEBI" id="CHEBI:16304"/>
    </ligand>
</feature>
<dbReference type="InterPro" id="IPR004453">
    <property type="entry name" value="QueG"/>
</dbReference>
<accession>A0A369A2Z5</accession>
<keyword evidence="9" id="KW-0170">Cobalt</keyword>
<feature type="binding site" evidence="9">
    <location>
        <position position="209"/>
    </location>
    <ligand>
        <name>[4Fe-4S] cluster</name>
        <dbReference type="ChEBI" id="CHEBI:49883"/>
        <label>2</label>
    </ligand>
</feature>
<protein>
    <recommendedName>
        <fullName evidence="9">Epoxyqueuosine reductase</fullName>
        <ecNumber evidence="9">1.17.99.6</ecNumber>
    </recommendedName>
    <alternativeName>
        <fullName evidence="9">Queuosine biosynthesis protein QueG</fullName>
    </alternativeName>
</protein>
<feature type="binding site" evidence="9">
    <location>
        <position position="183"/>
    </location>
    <ligand>
        <name>[4Fe-4S] cluster</name>
        <dbReference type="ChEBI" id="CHEBI:49883"/>
        <label>1</label>
    </ligand>
</feature>
<comment type="similarity">
    <text evidence="9">Belongs to the QueG family.</text>
</comment>
<comment type="cofactor">
    <cofactor evidence="9">
        <name>[4Fe-4S] cluster</name>
        <dbReference type="ChEBI" id="CHEBI:49883"/>
    </cofactor>
    <text evidence="9">Binds 2 [4Fe-4S] clusters per monomer.</text>
</comment>
<dbReference type="FunFam" id="3.30.70.20:FF:000037">
    <property type="entry name" value="Epoxyqueuosine reductase"/>
    <property type="match status" value="1"/>
</dbReference>
<keyword evidence="1 9" id="KW-0004">4Fe-4S</keyword>
<keyword evidence="7 9" id="KW-0408">Iron</keyword>
<dbReference type="GO" id="GO:0046872">
    <property type="term" value="F:metal ion binding"/>
    <property type="evidence" value="ECO:0007669"/>
    <property type="project" value="UniProtKB-KW"/>
</dbReference>
<evidence type="ECO:0000313" key="11">
    <source>
        <dbReference type="EMBL" id="RCX03575.1"/>
    </source>
</evidence>
<dbReference type="GO" id="GO:0051539">
    <property type="term" value="F:4 iron, 4 sulfur cluster binding"/>
    <property type="evidence" value="ECO:0007669"/>
    <property type="project" value="UniProtKB-KW"/>
</dbReference>
<evidence type="ECO:0000313" key="12">
    <source>
        <dbReference type="Proteomes" id="UP000253517"/>
    </source>
</evidence>